<dbReference type="WBParaSite" id="Hba_20163">
    <property type="protein sequence ID" value="Hba_20163"/>
    <property type="gene ID" value="Hba_20163"/>
</dbReference>
<proteinExistence type="predicted"/>
<keyword evidence="1" id="KW-1185">Reference proteome</keyword>
<dbReference type="WBParaSite" id="Hba_20170">
    <property type="protein sequence ID" value="Hba_20170"/>
    <property type="gene ID" value="Hba_20170"/>
</dbReference>
<evidence type="ECO:0000313" key="2">
    <source>
        <dbReference type="WBParaSite" id="Hba_20163"/>
    </source>
</evidence>
<reference evidence="2 3" key="1">
    <citation type="submission" date="2016-11" db="UniProtKB">
        <authorList>
            <consortium name="WormBaseParasite"/>
        </authorList>
    </citation>
    <scope>IDENTIFICATION</scope>
</reference>
<protein>
    <submittedName>
        <fullName evidence="2 3">DUF5641 domain-containing protein</fullName>
    </submittedName>
</protein>
<sequence length="131" mass="15496">MLLKHANQYAPFLVKVFSPTVLADIGSDVLKLVILMSVTDNALEHQKRRRLELWKHYWMKIRQRHERNLRNSWELIKQRSRDDCMRWGKFASSESGYHMNSPKTALAPAQLMHLVACQATQEELLVENCYW</sequence>
<evidence type="ECO:0000313" key="1">
    <source>
        <dbReference type="Proteomes" id="UP000095283"/>
    </source>
</evidence>
<name>A0A1I7XQU8_HETBA</name>
<accession>A0A1I7XQU8</accession>
<organism evidence="1 3">
    <name type="scientific">Heterorhabditis bacteriophora</name>
    <name type="common">Entomopathogenic nematode worm</name>
    <dbReference type="NCBI Taxonomy" id="37862"/>
    <lineage>
        <taxon>Eukaryota</taxon>
        <taxon>Metazoa</taxon>
        <taxon>Ecdysozoa</taxon>
        <taxon>Nematoda</taxon>
        <taxon>Chromadorea</taxon>
        <taxon>Rhabditida</taxon>
        <taxon>Rhabditina</taxon>
        <taxon>Rhabditomorpha</taxon>
        <taxon>Strongyloidea</taxon>
        <taxon>Heterorhabditidae</taxon>
        <taxon>Heterorhabditis</taxon>
    </lineage>
</organism>
<evidence type="ECO:0000313" key="3">
    <source>
        <dbReference type="WBParaSite" id="Hba_20170"/>
    </source>
</evidence>
<dbReference type="Proteomes" id="UP000095283">
    <property type="component" value="Unplaced"/>
</dbReference>
<dbReference type="AlphaFoldDB" id="A0A1I7XQU8"/>